<dbReference type="AlphaFoldDB" id="A0A8H6XGA5"/>
<accession>A0A8H6XGA5</accession>
<comment type="caution">
    <text evidence="2">The sequence shown here is derived from an EMBL/GenBank/DDBJ whole genome shotgun (WGS) entry which is preliminary data.</text>
</comment>
<dbReference type="Proteomes" id="UP000623467">
    <property type="component" value="Unassembled WGS sequence"/>
</dbReference>
<evidence type="ECO:0000256" key="1">
    <source>
        <dbReference type="SAM" id="MobiDB-lite"/>
    </source>
</evidence>
<organism evidence="2 3">
    <name type="scientific">Mycena sanguinolenta</name>
    <dbReference type="NCBI Taxonomy" id="230812"/>
    <lineage>
        <taxon>Eukaryota</taxon>
        <taxon>Fungi</taxon>
        <taxon>Dikarya</taxon>
        <taxon>Basidiomycota</taxon>
        <taxon>Agaricomycotina</taxon>
        <taxon>Agaricomycetes</taxon>
        <taxon>Agaricomycetidae</taxon>
        <taxon>Agaricales</taxon>
        <taxon>Marasmiineae</taxon>
        <taxon>Mycenaceae</taxon>
        <taxon>Mycena</taxon>
    </lineage>
</organism>
<keyword evidence="3" id="KW-1185">Reference proteome</keyword>
<name>A0A8H6XGA5_9AGAR</name>
<sequence length="224" mass="24863">MSPRSVRKGYRTACNATLERHGILPRRSVGEPQHTASSSCRTPACESTAPAPLDFIQSAPSVVNIFNVLSPSPRPLRIRRPWARNPALALAPNLIEAHINVGFHYKPWLDLTDSEPIALPVLERLYVSRPEALHIRAPVCTNWCFRSQVIRRTAISTLARASGYTFRCLCLRRCSYPNTTIALLIALPTITELRIVVTAEHLMEALTVNAVAAAPFARSWLAYS</sequence>
<protein>
    <submittedName>
        <fullName evidence="2">Uncharacterized protein</fullName>
    </submittedName>
</protein>
<reference evidence="2" key="1">
    <citation type="submission" date="2020-05" db="EMBL/GenBank/DDBJ databases">
        <title>Mycena genomes resolve the evolution of fungal bioluminescence.</title>
        <authorList>
            <person name="Tsai I.J."/>
        </authorList>
    </citation>
    <scope>NUCLEOTIDE SEQUENCE</scope>
    <source>
        <strain evidence="2">160909Yilan</strain>
    </source>
</reference>
<gene>
    <name evidence="2" type="ORF">MSAN_02077200</name>
</gene>
<dbReference type="EMBL" id="JACAZH010000028">
    <property type="protein sequence ID" value="KAF7340923.1"/>
    <property type="molecule type" value="Genomic_DNA"/>
</dbReference>
<evidence type="ECO:0000313" key="2">
    <source>
        <dbReference type="EMBL" id="KAF7340923.1"/>
    </source>
</evidence>
<evidence type="ECO:0000313" key="3">
    <source>
        <dbReference type="Proteomes" id="UP000623467"/>
    </source>
</evidence>
<proteinExistence type="predicted"/>
<feature type="region of interest" description="Disordered" evidence="1">
    <location>
        <begin position="22"/>
        <end position="43"/>
    </location>
</feature>